<dbReference type="PANTHER" id="PTHR12631">
    <property type="entry name" value="ALPHA-L-IDURONIDASE"/>
    <property type="match status" value="1"/>
</dbReference>
<dbReference type="EMBL" id="JAMPKK010000001">
    <property type="protein sequence ID" value="MEP0863056.1"/>
    <property type="molecule type" value="Genomic_DNA"/>
</dbReference>
<organism evidence="5 6">
    <name type="scientific">Funiculus sociatus GB2-A5</name>
    <dbReference type="NCBI Taxonomy" id="2933946"/>
    <lineage>
        <taxon>Bacteria</taxon>
        <taxon>Bacillati</taxon>
        <taxon>Cyanobacteriota</taxon>
        <taxon>Cyanophyceae</taxon>
        <taxon>Coleofasciculales</taxon>
        <taxon>Coleofasciculaceae</taxon>
        <taxon>Funiculus</taxon>
    </lineage>
</organism>
<comment type="caution">
    <text evidence="5">The sequence shown here is derived from an EMBL/GenBank/DDBJ whole genome shotgun (WGS) entry which is preliminary data.</text>
</comment>
<dbReference type="Pfam" id="PF01229">
    <property type="entry name" value="Glyco_hydro_39"/>
    <property type="match status" value="1"/>
</dbReference>
<gene>
    <name evidence="5" type="ORF">NDI37_01045</name>
</gene>
<keyword evidence="3 5" id="KW-0326">Glycosidase</keyword>
<evidence type="ECO:0000256" key="2">
    <source>
        <dbReference type="ARBA" id="ARBA00022801"/>
    </source>
</evidence>
<protein>
    <submittedName>
        <fullName evidence="5">Beta-galactosidase</fullName>
        <ecNumber evidence="5">3.2.1.23</ecNumber>
    </submittedName>
</protein>
<reference evidence="5 6" key="1">
    <citation type="submission" date="2022-04" db="EMBL/GenBank/DDBJ databases">
        <title>Positive selection, recombination, and allopatry shape intraspecific diversity of widespread and dominant cyanobacteria.</title>
        <authorList>
            <person name="Wei J."/>
            <person name="Shu W."/>
            <person name="Hu C."/>
        </authorList>
    </citation>
    <scope>NUCLEOTIDE SEQUENCE [LARGE SCALE GENOMIC DNA]</scope>
    <source>
        <strain evidence="5 6">GB2-A5</strain>
    </source>
</reference>
<dbReference type="InterPro" id="IPR049166">
    <property type="entry name" value="GH39_cat"/>
</dbReference>
<evidence type="ECO:0000259" key="4">
    <source>
        <dbReference type="Pfam" id="PF01229"/>
    </source>
</evidence>
<evidence type="ECO:0000256" key="1">
    <source>
        <dbReference type="ARBA" id="ARBA00008875"/>
    </source>
</evidence>
<dbReference type="SUPFAM" id="SSF51445">
    <property type="entry name" value="(Trans)glycosidases"/>
    <property type="match status" value="1"/>
</dbReference>
<dbReference type="InterPro" id="IPR017853">
    <property type="entry name" value="GH"/>
</dbReference>
<accession>A0ABV0JI25</accession>
<dbReference type="Gene3D" id="3.20.20.80">
    <property type="entry name" value="Glycosidases"/>
    <property type="match status" value="1"/>
</dbReference>
<sequence>MISIKLSNFFFLGITVLTLPVIGCTTLLAPKESPAQVVNTIATVSSTPIPKTLFGMHIQEPTKTPWPAVNVGALRVFVPWFFIQPNKGEWKFEILDKYVDLAEQQGVEVLYVFNDTPKWAAARPNEVGEWGKDFPGVASEPKDMEDWRNFVRTVATRYKGRIRAYQIWNETNNKNDYSGSIEKMVEMAQEAYKVLKEVDTNIIVVSPGAIAGLDLPGNESWISLGGVDWLDQYFAKGAAAYTDVVGPHLYSIKEKTPEERVQTIRRMQQVMAKNKLSHKPLWDTENAYAKFPNEQPFTDEEARGFIARTYIIYWASGISRFYWYAWDVNTQIHPNWLKMVQADNKTLTPASIAYSEVQKWLIGATMKSCQPDSNKIWICQVTRDNNYTGWIVWNPEGKLPFKVPSNWNIKQVRDLAGGKSTLPASGSVEIGRAPILLD</sequence>
<dbReference type="EC" id="3.2.1.23" evidence="5"/>
<dbReference type="Proteomes" id="UP001442494">
    <property type="component" value="Unassembled WGS sequence"/>
</dbReference>
<dbReference type="PANTHER" id="PTHR12631:SF10">
    <property type="entry name" value="BETA-XYLOSIDASE-LIKE PROTEIN-RELATED"/>
    <property type="match status" value="1"/>
</dbReference>
<dbReference type="InterPro" id="IPR051923">
    <property type="entry name" value="Glycosyl_Hydrolase_39"/>
</dbReference>
<evidence type="ECO:0000313" key="5">
    <source>
        <dbReference type="EMBL" id="MEP0863056.1"/>
    </source>
</evidence>
<name>A0ABV0JI25_9CYAN</name>
<keyword evidence="2 5" id="KW-0378">Hydrolase</keyword>
<comment type="similarity">
    <text evidence="1">Belongs to the glycosyl hydrolase 39 family.</text>
</comment>
<dbReference type="GO" id="GO:0004565">
    <property type="term" value="F:beta-galactosidase activity"/>
    <property type="evidence" value="ECO:0007669"/>
    <property type="project" value="UniProtKB-EC"/>
</dbReference>
<evidence type="ECO:0000313" key="6">
    <source>
        <dbReference type="Proteomes" id="UP001442494"/>
    </source>
</evidence>
<evidence type="ECO:0000256" key="3">
    <source>
        <dbReference type="ARBA" id="ARBA00023295"/>
    </source>
</evidence>
<feature type="domain" description="Glycosyl hydrolases family 39 N-terminal catalytic" evidence="4">
    <location>
        <begin position="90"/>
        <end position="293"/>
    </location>
</feature>
<dbReference type="RefSeq" id="WP_190424438.1">
    <property type="nucleotide sequence ID" value="NZ_JAMPKK010000001.1"/>
</dbReference>
<proteinExistence type="inferred from homology"/>
<keyword evidence="6" id="KW-1185">Reference proteome</keyword>